<gene>
    <name evidence="2" type="ORF">JN11_02891</name>
</gene>
<protein>
    <submittedName>
        <fullName evidence="2">MerC mercury resistance protein</fullName>
    </submittedName>
</protein>
<proteinExistence type="predicted"/>
<keyword evidence="3" id="KW-1185">Reference proteome</keyword>
<keyword evidence="1" id="KW-1133">Transmembrane helix</keyword>
<dbReference type="GO" id="GO:0016020">
    <property type="term" value="C:membrane"/>
    <property type="evidence" value="ECO:0007669"/>
    <property type="project" value="InterPro"/>
</dbReference>
<evidence type="ECO:0000313" key="3">
    <source>
        <dbReference type="Proteomes" id="UP000317010"/>
    </source>
</evidence>
<evidence type="ECO:0000313" key="2">
    <source>
        <dbReference type="EMBL" id="TWI98703.1"/>
    </source>
</evidence>
<evidence type="ECO:0000256" key="1">
    <source>
        <dbReference type="SAM" id="Phobius"/>
    </source>
</evidence>
<keyword evidence="1" id="KW-0472">Membrane</keyword>
<sequence>MYICAMISPKHHSKLDNVGMTASVLCAIHCAIVPFLITSLPLLGLGFLSNPWFEWGMIIFALFVGSYAIGISYFRIHHKILPVSLLIMGFLVIIGGHLFITSWREAIVVPIGGLLIATAHFFNFRYTGKCKKEGPHFHFGHAHH</sequence>
<comment type="caution">
    <text evidence="2">The sequence shown here is derived from an EMBL/GenBank/DDBJ whole genome shotgun (WGS) entry which is preliminary data.</text>
</comment>
<organism evidence="2 3">
    <name type="scientific">Mucilaginibacter frigoritolerans</name>
    <dbReference type="NCBI Taxonomy" id="652788"/>
    <lineage>
        <taxon>Bacteria</taxon>
        <taxon>Pseudomonadati</taxon>
        <taxon>Bacteroidota</taxon>
        <taxon>Sphingobacteriia</taxon>
        <taxon>Sphingobacteriales</taxon>
        <taxon>Sphingobacteriaceae</taxon>
        <taxon>Mucilaginibacter</taxon>
    </lineage>
</organism>
<accession>A0A562TZ01</accession>
<feature type="transmembrane region" description="Helical" evidence="1">
    <location>
        <begin position="21"/>
        <end position="43"/>
    </location>
</feature>
<dbReference type="Proteomes" id="UP000317010">
    <property type="component" value="Unassembled WGS sequence"/>
</dbReference>
<keyword evidence="1" id="KW-0812">Transmembrane</keyword>
<dbReference type="AlphaFoldDB" id="A0A562TZ01"/>
<name>A0A562TZ01_9SPHI</name>
<dbReference type="InterPro" id="IPR004891">
    <property type="entry name" value="Mercury-R_MerC"/>
</dbReference>
<reference evidence="2 3" key="1">
    <citation type="submission" date="2019-07" db="EMBL/GenBank/DDBJ databases">
        <title>Genomic Encyclopedia of Archaeal and Bacterial Type Strains, Phase II (KMG-II): from individual species to whole genera.</title>
        <authorList>
            <person name="Goeker M."/>
        </authorList>
    </citation>
    <scope>NUCLEOTIDE SEQUENCE [LARGE SCALE GENOMIC DNA]</scope>
    <source>
        <strain evidence="2 3">ATCC BAA-1854</strain>
    </source>
</reference>
<feature type="transmembrane region" description="Helical" evidence="1">
    <location>
        <begin position="81"/>
        <end position="100"/>
    </location>
</feature>
<feature type="transmembrane region" description="Helical" evidence="1">
    <location>
        <begin position="106"/>
        <end position="124"/>
    </location>
</feature>
<dbReference type="GO" id="GO:0015097">
    <property type="term" value="F:mercury ion transmembrane transporter activity"/>
    <property type="evidence" value="ECO:0007669"/>
    <property type="project" value="InterPro"/>
</dbReference>
<dbReference type="EMBL" id="VLLI01000008">
    <property type="protein sequence ID" value="TWI98703.1"/>
    <property type="molecule type" value="Genomic_DNA"/>
</dbReference>
<feature type="transmembrane region" description="Helical" evidence="1">
    <location>
        <begin position="55"/>
        <end position="74"/>
    </location>
</feature>
<dbReference type="Pfam" id="PF03203">
    <property type="entry name" value="MerC"/>
    <property type="match status" value="1"/>
</dbReference>